<dbReference type="AlphaFoldDB" id="A0A317CM79"/>
<feature type="domain" description="CRISPR system ring nuclease SSO2081-like" evidence="1">
    <location>
        <begin position="24"/>
        <end position="239"/>
    </location>
</feature>
<dbReference type="OrthoDB" id="9805822at2"/>
<dbReference type="NCBIfam" id="TIGR02584">
    <property type="entry name" value="cas_NE0113"/>
    <property type="match status" value="1"/>
</dbReference>
<organism evidence="2 3">
    <name type="scientific">Leucothrix arctica</name>
    <dbReference type="NCBI Taxonomy" id="1481894"/>
    <lineage>
        <taxon>Bacteria</taxon>
        <taxon>Pseudomonadati</taxon>
        <taxon>Pseudomonadota</taxon>
        <taxon>Gammaproteobacteria</taxon>
        <taxon>Thiotrichales</taxon>
        <taxon>Thiotrichaceae</taxon>
        <taxon>Leucothrix</taxon>
    </lineage>
</organism>
<sequence length="373" mass="42025">MTDHKPRNHPLPERRILLAVASHSPQIITETIYALTQQTEPAFMPTEIHVITTLLGQSYIHQVFGEEGKQGWLHRLCDDYSLPCPAQSKLHIHVISDADGQPLDDVRTRADNTDAADFITQTVQQLTADLDSKMVVSLSGGRRTMTFYVGYALSLYGRPQDRLTHVLVEDEYFFNSDFFYPPPTETWVVREDNTGFDASKVEVTLADIPFVRLREGLPSRLLSGQTSFSDTVDAAQAELLPAKVVFNALTVQLFCGETQVSMNAVELSFYVMMLRRCALDLEPVRWTDTGLGDDFLDVYQSLNGLNGGYDRAKKTLINGMTKEYFEQRKSRVNRQLREALGKRLSTHYIIDSHGKRPNTRFGLTLSASVITLA</sequence>
<dbReference type="Pfam" id="PF09623">
    <property type="entry name" value="Cas_NE0113"/>
    <property type="match status" value="1"/>
</dbReference>
<reference evidence="2 3" key="1">
    <citation type="submission" date="2018-05" db="EMBL/GenBank/DDBJ databases">
        <title>Leucothrix arctica sp. nov., isolated from Arctic seawater.</title>
        <authorList>
            <person name="Choi A."/>
            <person name="Baek K."/>
        </authorList>
    </citation>
    <scope>NUCLEOTIDE SEQUENCE [LARGE SCALE GENOMIC DNA]</scope>
    <source>
        <strain evidence="2 3">IMCC9719</strain>
    </source>
</reference>
<dbReference type="InterPro" id="IPR013413">
    <property type="entry name" value="CRISPR-assoc_prot_NE0113"/>
</dbReference>
<dbReference type="RefSeq" id="WP_109821597.1">
    <property type="nucleotide sequence ID" value="NZ_QGKL01000006.1"/>
</dbReference>
<name>A0A317CM79_9GAMM</name>
<comment type="caution">
    <text evidence="2">The sequence shown here is derived from an EMBL/GenBank/DDBJ whole genome shotgun (WGS) entry which is preliminary data.</text>
</comment>
<keyword evidence="3" id="KW-1185">Reference proteome</keyword>
<dbReference type="InterPro" id="IPR019092">
    <property type="entry name" value="SSO2081-like_dom"/>
</dbReference>
<accession>A0A317CM79</accession>
<gene>
    <name evidence="2" type="ORF">DKT75_01120</name>
</gene>
<dbReference type="EMBL" id="QGKL01000006">
    <property type="protein sequence ID" value="PWQ99331.1"/>
    <property type="molecule type" value="Genomic_DNA"/>
</dbReference>
<evidence type="ECO:0000313" key="2">
    <source>
        <dbReference type="EMBL" id="PWQ99331.1"/>
    </source>
</evidence>
<evidence type="ECO:0000313" key="3">
    <source>
        <dbReference type="Proteomes" id="UP000245506"/>
    </source>
</evidence>
<evidence type="ECO:0000259" key="1">
    <source>
        <dbReference type="Pfam" id="PF09623"/>
    </source>
</evidence>
<protein>
    <submittedName>
        <fullName evidence="2">TIGR02584 family CRISPR-associated protein</fullName>
    </submittedName>
</protein>
<proteinExistence type="predicted"/>
<dbReference type="Proteomes" id="UP000245506">
    <property type="component" value="Unassembled WGS sequence"/>
</dbReference>